<feature type="transmembrane region" description="Helical" evidence="2">
    <location>
        <begin position="207"/>
        <end position="232"/>
    </location>
</feature>
<keyword evidence="4" id="KW-1185">Reference proteome</keyword>
<gene>
    <name evidence="3" type="ordered locus">Namu_2632</name>
</gene>
<evidence type="ECO:0000256" key="2">
    <source>
        <dbReference type="SAM" id="Phobius"/>
    </source>
</evidence>
<dbReference type="KEGG" id="nml:Namu_2632"/>
<accession>C8X7M8</accession>
<dbReference type="Proteomes" id="UP000002218">
    <property type="component" value="Chromosome"/>
</dbReference>
<dbReference type="OrthoDB" id="1160166at2"/>
<feature type="transmembrane region" description="Helical" evidence="2">
    <location>
        <begin position="178"/>
        <end position="201"/>
    </location>
</feature>
<keyword evidence="2" id="KW-0812">Transmembrane</keyword>
<dbReference type="RefSeq" id="WP_015747862.1">
    <property type="nucleotide sequence ID" value="NC_013235.1"/>
</dbReference>
<keyword evidence="2" id="KW-0472">Membrane</keyword>
<protein>
    <submittedName>
        <fullName evidence="3">Response regulator receiver domain-containing protein</fullName>
    </submittedName>
</protein>
<dbReference type="Pfam" id="PF14329">
    <property type="entry name" value="DUF4386"/>
    <property type="match status" value="1"/>
</dbReference>
<feature type="region of interest" description="Disordered" evidence="1">
    <location>
        <begin position="240"/>
        <end position="266"/>
    </location>
</feature>
<evidence type="ECO:0000313" key="3">
    <source>
        <dbReference type="EMBL" id="ACV78981.1"/>
    </source>
</evidence>
<dbReference type="AlphaFoldDB" id="C8X7M8"/>
<dbReference type="STRING" id="479431.Namu_2632"/>
<dbReference type="HOGENOM" id="CLU_098561_0_0_11"/>
<sequence>MSSRPIPRPDISARGAARLAGICYAAIFVLAIYANFAVRMRLVDPSDAAATTQNLAQSDGQVRLAVAAFTIVFLLDIAIAWALYVVFRPYGPRRALLAAWFRLGYTILLGAACVFLFLALRLATSSTFADGFGPDADAAAVMLTIEAFDYLWLIGLAAFGIHLVLIGRIIVTARPAPVLLGWILIVSGGAYLVDTFAHVLLADYSTFAPMFLVMVALPSICGELWFTLWLMIRAGRGGNARPAANRPGSPHRDRRRPNLSQEDVRT</sequence>
<reference evidence="4" key="1">
    <citation type="submission" date="2009-09" db="EMBL/GenBank/DDBJ databases">
        <title>The complete genome of Nakamurella multipartita DSM 44233.</title>
        <authorList>
            <consortium name="US DOE Joint Genome Institute (JGI-PGF)"/>
            <person name="Lucas S."/>
            <person name="Copeland A."/>
            <person name="Lapidus A."/>
            <person name="Glavina del Rio T."/>
            <person name="Dalin E."/>
            <person name="Tice H."/>
            <person name="Bruce D."/>
            <person name="Goodwin L."/>
            <person name="Pitluck S."/>
            <person name="Kyrpides N."/>
            <person name="Mavromatis K."/>
            <person name="Ivanova N."/>
            <person name="Ovchinnikova G."/>
            <person name="Sims D."/>
            <person name="Meincke L."/>
            <person name="Brettin T."/>
            <person name="Detter J.C."/>
            <person name="Han C."/>
            <person name="Larimer F."/>
            <person name="Land M."/>
            <person name="Hauser L."/>
            <person name="Markowitz V."/>
            <person name="Cheng J.-F."/>
            <person name="Hugenholtz P."/>
            <person name="Woyke T."/>
            <person name="Wu D."/>
            <person name="Klenk H.-P."/>
            <person name="Eisen J.A."/>
        </authorList>
    </citation>
    <scope>NUCLEOTIDE SEQUENCE [LARGE SCALE GENOMIC DNA]</scope>
    <source>
        <strain evidence="4">ATCC 700099 / DSM 44233 / CIP 104796 / JCM 9543 / NBRC 105858 / Y-104</strain>
    </source>
</reference>
<keyword evidence="2" id="KW-1133">Transmembrane helix</keyword>
<dbReference type="EMBL" id="CP001737">
    <property type="protein sequence ID" value="ACV78981.1"/>
    <property type="molecule type" value="Genomic_DNA"/>
</dbReference>
<dbReference type="InterPro" id="IPR025495">
    <property type="entry name" value="DUF4386"/>
</dbReference>
<name>C8X7M8_NAKMY</name>
<reference evidence="3 4" key="2">
    <citation type="journal article" date="2010" name="Stand. Genomic Sci.">
        <title>Complete genome sequence of Nakamurella multipartita type strain (Y-104).</title>
        <authorList>
            <person name="Tice H."/>
            <person name="Mayilraj S."/>
            <person name="Sims D."/>
            <person name="Lapidus A."/>
            <person name="Nolan M."/>
            <person name="Lucas S."/>
            <person name="Glavina Del Rio T."/>
            <person name="Copeland A."/>
            <person name="Cheng J.F."/>
            <person name="Meincke L."/>
            <person name="Bruce D."/>
            <person name="Goodwin L."/>
            <person name="Pitluck S."/>
            <person name="Ivanova N."/>
            <person name="Mavromatis K."/>
            <person name="Ovchinnikova G."/>
            <person name="Pati A."/>
            <person name="Chen A."/>
            <person name="Palaniappan K."/>
            <person name="Land M."/>
            <person name="Hauser L."/>
            <person name="Chang Y.J."/>
            <person name="Jeffries C.D."/>
            <person name="Detter J.C."/>
            <person name="Brettin T."/>
            <person name="Rohde M."/>
            <person name="Goker M."/>
            <person name="Bristow J."/>
            <person name="Eisen J.A."/>
            <person name="Markowitz V."/>
            <person name="Hugenholtz P."/>
            <person name="Kyrpides N.C."/>
            <person name="Klenk H.P."/>
            <person name="Chen F."/>
        </authorList>
    </citation>
    <scope>NUCLEOTIDE SEQUENCE [LARGE SCALE GENOMIC DNA]</scope>
    <source>
        <strain evidence="4">ATCC 700099 / DSM 44233 / CIP 104796 / JCM 9543 / NBRC 105858 / Y-104</strain>
    </source>
</reference>
<feature type="transmembrane region" description="Helical" evidence="2">
    <location>
        <begin position="150"/>
        <end position="171"/>
    </location>
</feature>
<feature type="transmembrane region" description="Helical" evidence="2">
    <location>
        <begin position="21"/>
        <end position="42"/>
    </location>
</feature>
<proteinExistence type="predicted"/>
<evidence type="ECO:0000313" key="4">
    <source>
        <dbReference type="Proteomes" id="UP000002218"/>
    </source>
</evidence>
<dbReference type="eggNOG" id="ENOG502ZCCM">
    <property type="taxonomic scope" value="Bacteria"/>
</dbReference>
<dbReference type="InParanoid" id="C8X7M8"/>
<feature type="transmembrane region" description="Helical" evidence="2">
    <location>
        <begin position="62"/>
        <end position="87"/>
    </location>
</feature>
<organism evidence="3 4">
    <name type="scientific">Nakamurella multipartita (strain ATCC 700099 / DSM 44233 / CIP 104796 / JCM 9543 / NBRC 105858 / Y-104)</name>
    <name type="common">Microsphaera multipartita</name>
    <dbReference type="NCBI Taxonomy" id="479431"/>
    <lineage>
        <taxon>Bacteria</taxon>
        <taxon>Bacillati</taxon>
        <taxon>Actinomycetota</taxon>
        <taxon>Actinomycetes</taxon>
        <taxon>Nakamurellales</taxon>
        <taxon>Nakamurellaceae</taxon>
        <taxon>Nakamurella</taxon>
    </lineage>
</organism>
<evidence type="ECO:0000256" key="1">
    <source>
        <dbReference type="SAM" id="MobiDB-lite"/>
    </source>
</evidence>
<feature type="transmembrane region" description="Helical" evidence="2">
    <location>
        <begin position="99"/>
        <end position="120"/>
    </location>
</feature>